<name>A0AAD8P918_BABGI</name>
<dbReference type="Proteomes" id="UP001230268">
    <property type="component" value="Unassembled WGS sequence"/>
</dbReference>
<proteinExistence type="predicted"/>
<accession>A0AAD8P918</accession>
<gene>
    <name evidence="1" type="ORF">BgAZ_305880</name>
</gene>
<protein>
    <submittedName>
        <fullName evidence="1">Uncharacterized protein</fullName>
    </submittedName>
</protein>
<reference evidence="1" key="1">
    <citation type="submission" date="2023-08" db="EMBL/GenBank/DDBJ databases">
        <title>Draft sequence of the Babesia gibsoni genome.</title>
        <authorList>
            <person name="Yamagishi J.Y."/>
            <person name="Xuan X.X."/>
        </authorList>
    </citation>
    <scope>NUCLEOTIDE SEQUENCE</scope>
    <source>
        <strain evidence="1">Azabu</strain>
    </source>
</reference>
<sequence>MSHGRKPGSAWNGEYRNHISGKRHVNHPHAVALPRTVTSVVDKVKGVVTFYRELTSVPLYIVTDELGNPLISQYPTINKGWEMTQVCPVSVKDRVRVLPNSTQLVEQFMKLFQDKKATADTVSNDMETTSGRMRRGMLYFMDPNACSTHIMELRKQGKEAFMDIVPMSYFARQATNVDREYEHIMLPFDSSLTHATYYGNGTFKGTPVFTTDPPIVMTTEENADDDFNPETDKFVVFFTPDEAKSFFRRAWWSRRTTVENDGDTEHYKIIGSYTSPSPTVRYTNLEKIGAMISCKEPYWGLFIHVMPPTVVLDSNATELIEEYEQRKASLLLMLRKIAAYMRHHLGPQLQRCGQMVGRMLTRISEYKVQF</sequence>
<organism evidence="1 2">
    <name type="scientific">Babesia gibsoni</name>
    <dbReference type="NCBI Taxonomy" id="33632"/>
    <lineage>
        <taxon>Eukaryota</taxon>
        <taxon>Sar</taxon>
        <taxon>Alveolata</taxon>
        <taxon>Apicomplexa</taxon>
        <taxon>Aconoidasida</taxon>
        <taxon>Piroplasmida</taxon>
        <taxon>Babesiidae</taxon>
        <taxon>Babesia</taxon>
    </lineage>
</organism>
<comment type="caution">
    <text evidence="1">The sequence shown here is derived from an EMBL/GenBank/DDBJ whole genome shotgun (WGS) entry which is preliminary data.</text>
</comment>
<evidence type="ECO:0000313" key="1">
    <source>
        <dbReference type="EMBL" id="KAK1443070.1"/>
    </source>
</evidence>
<keyword evidence="2" id="KW-1185">Reference proteome</keyword>
<evidence type="ECO:0000313" key="2">
    <source>
        <dbReference type="Proteomes" id="UP001230268"/>
    </source>
</evidence>
<dbReference type="EMBL" id="JAVEPI010000003">
    <property type="protein sequence ID" value="KAK1443070.1"/>
    <property type="molecule type" value="Genomic_DNA"/>
</dbReference>
<dbReference type="AlphaFoldDB" id="A0AAD8P918"/>